<comment type="subunit">
    <text evidence="2">Heterodimer of a B chain and an A chain linked by two disulfide bonds.</text>
</comment>
<dbReference type="Gene3D" id="1.10.100.10">
    <property type="entry name" value="Insulin-like"/>
    <property type="match status" value="1"/>
</dbReference>
<name>A0A4C2ADV4_EUMVA</name>
<feature type="domain" description="Insulin-like" evidence="9">
    <location>
        <begin position="89"/>
        <end position="171"/>
    </location>
</feature>
<comment type="similarity">
    <text evidence="1 6">Belongs to the insulin family.</text>
</comment>
<dbReference type="OrthoDB" id="10019596at2759"/>
<comment type="caution">
    <text evidence="10">The sequence shown here is derived from an EMBL/GenBank/DDBJ whole genome shotgun (WGS) entry which is preliminary data.</text>
</comment>
<evidence type="ECO:0000256" key="6">
    <source>
        <dbReference type="RuleBase" id="RU000406"/>
    </source>
</evidence>
<dbReference type="PANTHER" id="PTHR13647">
    <property type="entry name" value="INSULIN-LIKE PEPTIDE 2-RELATED"/>
    <property type="match status" value="1"/>
</dbReference>
<dbReference type="SUPFAM" id="SSF56994">
    <property type="entry name" value="Insulin-like"/>
    <property type="match status" value="1"/>
</dbReference>
<evidence type="ECO:0000256" key="7">
    <source>
        <dbReference type="SAM" id="MobiDB-lite"/>
    </source>
</evidence>
<dbReference type="InterPro" id="IPR022353">
    <property type="entry name" value="Insulin_CS"/>
</dbReference>
<organism evidence="10 11">
    <name type="scientific">Eumeta variegata</name>
    <name type="common">Bagworm moth</name>
    <name type="synonym">Eumeta japonica</name>
    <dbReference type="NCBI Taxonomy" id="151549"/>
    <lineage>
        <taxon>Eukaryota</taxon>
        <taxon>Metazoa</taxon>
        <taxon>Ecdysozoa</taxon>
        <taxon>Arthropoda</taxon>
        <taxon>Hexapoda</taxon>
        <taxon>Insecta</taxon>
        <taxon>Pterygota</taxon>
        <taxon>Neoptera</taxon>
        <taxon>Endopterygota</taxon>
        <taxon>Lepidoptera</taxon>
        <taxon>Glossata</taxon>
        <taxon>Ditrysia</taxon>
        <taxon>Tineoidea</taxon>
        <taxon>Psychidae</taxon>
        <taxon>Oiketicinae</taxon>
        <taxon>Eumeta</taxon>
    </lineage>
</organism>
<keyword evidence="6" id="KW-0964">Secreted</keyword>
<evidence type="ECO:0000256" key="5">
    <source>
        <dbReference type="ARBA" id="ARBA00023157"/>
    </source>
</evidence>
<dbReference type="EMBL" id="BGZK01002886">
    <property type="protein sequence ID" value="GBP97175.1"/>
    <property type="molecule type" value="Genomic_DNA"/>
</dbReference>
<evidence type="ECO:0000256" key="3">
    <source>
        <dbReference type="ARBA" id="ARBA00022685"/>
    </source>
</evidence>
<comment type="subcellular location">
    <subcellularLocation>
        <location evidence="6">Secreted</location>
    </subcellularLocation>
</comment>
<keyword evidence="11" id="KW-1185">Reference proteome</keyword>
<keyword evidence="8" id="KW-0812">Transmembrane</keyword>
<evidence type="ECO:0000256" key="8">
    <source>
        <dbReference type="SAM" id="Phobius"/>
    </source>
</evidence>
<keyword evidence="8" id="KW-1133">Transmembrane helix</keyword>
<evidence type="ECO:0000256" key="4">
    <source>
        <dbReference type="ARBA" id="ARBA00022729"/>
    </source>
</evidence>
<evidence type="ECO:0000313" key="11">
    <source>
        <dbReference type="Proteomes" id="UP000299102"/>
    </source>
</evidence>
<proteinExistence type="inferred from homology"/>
<keyword evidence="3" id="KW-0165">Cleavage on pair of basic residues</keyword>
<feature type="transmembrane region" description="Helical" evidence="8">
    <location>
        <begin position="59"/>
        <end position="81"/>
    </location>
</feature>
<dbReference type="PANTHER" id="PTHR13647:SF4">
    <property type="entry name" value="INSULIN-LIKE PEPTIDE 1-RELATED"/>
    <property type="match status" value="1"/>
</dbReference>
<dbReference type="SMART" id="SM00078">
    <property type="entry name" value="IlGF"/>
    <property type="match status" value="1"/>
</dbReference>
<accession>A0A4C2ADV4</accession>
<dbReference type="Pfam" id="PF00049">
    <property type="entry name" value="Insulin"/>
    <property type="match status" value="1"/>
</dbReference>
<dbReference type="GO" id="GO:0005179">
    <property type="term" value="F:hormone activity"/>
    <property type="evidence" value="ECO:0007669"/>
    <property type="project" value="InterPro"/>
</dbReference>
<feature type="region of interest" description="Disordered" evidence="7">
    <location>
        <begin position="1"/>
        <end position="30"/>
    </location>
</feature>
<dbReference type="PRINTS" id="PR00276">
    <property type="entry name" value="INSULINFAMLY"/>
</dbReference>
<dbReference type="GO" id="GO:0005576">
    <property type="term" value="C:extracellular region"/>
    <property type="evidence" value="ECO:0007669"/>
    <property type="project" value="UniProtKB-SubCell"/>
</dbReference>
<dbReference type="InterPro" id="IPR022352">
    <property type="entry name" value="Ins/IGF/rlx"/>
</dbReference>
<evidence type="ECO:0000259" key="9">
    <source>
        <dbReference type="SMART" id="SM00078"/>
    </source>
</evidence>
<dbReference type="CDD" id="cd04366">
    <property type="entry name" value="IlGF_insulin_bombyxin_like"/>
    <property type="match status" value="1"/>
</dbReference>
<keyword evidence="8" id="KW-0472">Membrane</keyword>
<keyword evidence="4" id="KW-0732">Signal</keyword>
<evidence type="ECO:0000256" key="1">
    <source>
        <dbReference type="ARBA" id="ARBA00009034"/>
    </source>
</evidence>
<protein>
    <submittedName>
        <fullName evidence="10">Bombyxin A-3</fullName>
    </submittedName>
</protein>
<evidence type="ECO:0000256" key="2">
    <source>
        <dbReference type="ARBA" id="ARBA00011207"/>
    </source>
</evidence>
<dbReference type="PROSITE" id="PS00262">
    <property type="entry name" value="INSULIN"/>
    <property type="match status" value="1"/>
</dbReference>
<dbReference type="InterPro" id="IPR016179">
    <property type="entry name" value="Insulin-like"/>
</dbReference>
<dbReference type="AlphaFoldDB" id="A0A4C2ADV4"/>
<keyword evidence="5" id="KW-1015">Disulfide bond</keyword>
<gene>
    <name evidence="10" type="primary">BBXA3</name>
    <name evidence="10" type="ORF">EVAR_71350_1</name>
</gene>
<reference evidence="10 11" key="1">
    <citation type="journal article" date="2019" name="Commun. Biol.">
        <title>The bagworm genome reveals a unique fibroin gene that provides high tensile strength.</title>
        <authorList>
            <person name="Kono N."/>
            <person name="Nakamura H."/>
            <person name="Ohtoshi R."/>
            <person name="Tomita M."/>
            <person name="Numata K."/>
            <person name="Arakawa K."/>
        </authorList>
    </citation>
    <scope>NUCLEOTIDE SEQUENCE [LARGE SCALE GENOMIC DNA]</scope>
</reference>
<dbReference type="Proteomes" id="UP000299102">
    <property type="component" value="Unassembled WGS sequence"/>
</dbReference>
<dbReference type="InterPro" id="IPR036438">
    <property type="entry name" value="Insulin-like_sf"/>
</dbReference>
<evidence type="ECO:0000313" key="10">
    <source>
        <dbReference type="EMBL" id="GBP97175.1"/>
    </source>
</evidence>
<sequence>MWVTNWRDATPRTRDKRYRRRTARTELGPTASQYPVRTASASAVGSRRDVNELEFCPVIGFRVVTMKLATVLFLACSALAARAQMEGKMTLCGRRLSAARELLCYGQDQMQKRDNAQKDLYASESEQSWAPAWPWGGRRAALSARWARHKRGLVDECCLKPCTVSEIISYC</sequence>